<name>B7FZ23_PHATC</name>
<dbReference type="RefSeq" id="XP_002180268.1">
    <property type="nucleotide sequence ID" value="XM_002180232.1"/>
</dbReference>
<feature type="chain" id="PRO_5002855199" evidence="2">
    <location>
        <begin position="22"/>
        <end position="272"/>
    </location>
</feature>
<dbReference type="InParanoid" id="B7FZ23"/>
<protein>
    <submittedName>
        <fullName evidence="3">Uncharacterized protein</fullName>
    </submittedName>
</protein>
<accession>B7FZ23</accession>
<gene>
    <name evidence="3" type="ORF">PHATRDRAFT_45890</name>
</gene>
<keyword evidence="2" id="KW-0732">Signal</keyword>
<feature type="compositionally biased region" description="Low complexity" evidence="1">
    <location>
        <begin position="183"/>
        <end position="192"/>
    </location>
</feature>
<dbReference type="OrthoDB" id="49481at2759"/>
<feature type="region of interest" description="Disordered" evidence="1">
    <location>
        <begin position="222"/>
        <end position="272"/>
    </location>
</feature>
<evidence type="ECO:0000313" key="4">
    <source>
        <dbReference type="Proteomes" id="UP000000759"/>
    </source>
</evidence>
<feature type="compositionally biased region" description="Acidic residues" evidence="1">
    <location>
        <begin position="262"/>
        <end position="272"/>
    </location>
</feature>
<evidence type="ECO:0000256" key="2">
    <source>
        <dbReference type="SAM" id="SignalP"/>
    </source>
</evidence>
<feature type="signal peptide" evidence="2">
    <location>
        <begin position="1"/>
        <end position="21"/>
    </location>
</feature>
<dbReference type="PaxDb" id="2850-Phatr45890"/>
<sequence>MGEEPAIAPGLILFLCNFTMATKPHDGAAEEELLGWREVHAELVAAVISERETIAGLKAQKRYWLEEISANLTEDGKLTNSSVWKKPTPLKKAIKKSIGKKELKKTVGTKRKKEASIDSKTSKKARKKKSGEEEKKPTTAPAKSKVQKVKVRVEKANPKVEQLQGDDGRSSVDSYSAVHQKHGPQSSVHQQSQPPPHWGPSHHNFPMMAAVAFGSNPPVPGYPAMVHQQPPPQGYPQYYRPPSANPSHAYPLHRTYASIQDAADEESDEDPF</sequence>
<reference evidence="4" key="2">
    <citation type="submission" date="2008-08" db="EMBL/GenBank/DDBJ databases">
        <authorList>
            <consortium name="Diatom Consortium"/>
            <person name="Grigoriev I."/>
            <person name="Grimwood J."/>
            <person name="Kuo A."/>
            <person name="Otillar R.P."/>
            <person name="Salamov A."/>
            <person name="Detter J.C."/>
            <person name="Lindquist E."/>
            <person name="Shapiro H."/>
            <person name="Lucas S."/>
            <person name="Glavina del Rio T."/>
            <person name="Pitluck S."/>
            <person name="Rokhsar D."/>
            <person name="Bowler C."/>
        </authorList>
    </citation>
    <scope>GENOME REANNOTATION</scope>
    <source>
        <strain evidence="4">CCAP 1055/1</strain>
    </source>
</reference>
<reference evidence="3 4" key="1">
    <citation type="journal article" date="2008" name="Nature">
        <title>The Phaeodactylum genome reveals the evolutionary history of diatom genomes.</title>
        <authorList>
            <person name="Bowler C."/>
            <person name="Allen A.E."/>
            <person name="Badger J.H."/>
            <person name="Grimwood J."/>
            <person name="Jabbari K."/>
            <person name="Kuo A."/>
            <person name="Maheswari U."/>
            <person name="Martens C."/>
            <person name="Maumus F."/>
            <person name="Otillar R.P."/>
            <person name="Rayko E."/>
            <person name="Salamov A."/>
            <person name="Vandepoele K."/>
            <person name="Beszteri B."/>
            <person name="Gruber A."/>
            <person name="Heijde M."/>
            <person name="Katinka M."/>
            <person name="Mock T."/>
            <person name="Valentin K."/>
            <person name="Verret F."/>
            <person name="Berges J.A."/>
            <person name="Brownlee C."/>
            <person name="Cadoret J.P."/>
            <person name="Chiovitti A."/>
            <person name="Choi C.J."/>
            <person name="Coesel S."/>
            <person name="De Martino A."/>
            <person name="Detter J.C."/>
            <person name="Durkin C."/>
            <person name="Falciatore A."/>
            <person name="Fournet J."/>
            <person name="Haruta M."/>
            <person name="Huysman M.J."/>
            <person name="Jenkins B.D."/>
            <person name="Jiroutova K."/>
            <person name="Jorgensen R.E."/>
            <person name="Joubert Y."/>
            <person name="Kaplan A."/>
            <person name="Kroger N."/>
            <person name="Kroth P.G."/>
            <person name="La Roche J."/>
            <person name="Lindquist E."/>
            <person name="Lommer M."/>
            <person name="Martin-Jezequel V."/>
            <person name="Lopez P.J."/>
            <person name="Lucas S."/>
            <person name="Mangogna M."/>
            <person name="McGinnis K."/>
            <person name="Medlin L.K."/>
            <person name="Montsant A."/>
            <person name="Oudot-Le Secq M.P."/>
            <person name="Napoli C."/>
            <person name="Obornik M."/>
            <person name="Parker M.S."/>
            <person name="Petit J.L."/>
            <person name="Porcel B.M."/>
            <person name="Poulsen N."/>
            <person name="Robison M."/>
            <person name="Rychlewski L."/>
            <person name="Rynearson T.A."/>
            <person name="Schmutz J."/>
            <person name="Shapiro H."/>
            <person name="Siaut M."/>
            <person name="Stanley M."/>
            <person name="Sussman M.R."/>
            <person name="Taylor A.R."/>
            <person name="Vardi A."/>
            <person name="von Dassow P."/>
            <person name="Vyverman W."/>
            <person name="Willis A."/>
            <person name="Wyrwicz L.S."/>
            <person name="Rokhsar D.S."/>
            <person name="Weissenbach J."/>
            <person name="Armbrust E.V."/>
            <person name="Green B.R."/>
            <person name="Van de Peer Y."/>
            <person name="Grigoriev I.V."/>
        </authorList>
    </citation>
    <scope>NUCLEOTIDE SEQUENCE [LARGE SCALE GENOMIC DNA]</scope>
    <source>
        <strain evidence="3 4">CCAP 1055/1</strain>
    </source>
</reference>
<evidence type="ECO:0000256" key="1">
    <source>
        <dbReference type="SAM" id="MobiDB-lite"/>
    </source>
</evidence>
<keyword evidence="4" id="KW-1185">Reference proteome</keyword>
<evidence type="ECO:0000313" key="3">
    <source>
        <dbReference type="EMBL" id="EEC48459.1"/>
    </source>
</evidence>
<dbReference type="AlphaFoldDB" id="B7FZ23"/>
<feature type="region of interest" description="Disordered" evidence="1">
    <location>
        <begin position="95"/>
        <end position="203"/>
    </location>
</feature>
<organism evidence="3 4">
    <name type="scientific">Phaeodactylum tricornutum (strain CCAP 1055/1)</name>
    <dbReference type="NCBI Taxonomy" id="556484"/>
    <lineage>
        <taxon>Eukaryota</taxon>
        <taxon>Sar</taxon>
        <taxon>Stramenopiles</taxon>
        <taxon>Ochrophyta</taxon>
        <taxon>Bacillariophyta</taxon>
        <taxon>Bacillariophyceae</taxon>
        <taxon>Bacillariophycidae</taxon>
        <taxon>Naviculales</taxon>
        <taxon>Phaeodactylaceae</taxon>
        <taxon>Phaeodactylum</taxon>
    </lineage>
</organism>
<proteinExistence type="predicted"/>
<dbReference type="HOGENOM" id="CLU_546880_0_0_1"/>
<dbReference type="EMBL" id="CM000611">
    <property type="protein sequence ID" value="EEC48459.1"/>
    <property type="molecule type" value="Genomic_DNA"/>
</dbReference>
<dbReference type="KEGG" id="pti:PHATRDRAFT_45890"/>
<dbReference type="Proteomes" id="UP000000759">
    <property type="component" value="Chromosome 8"/>
</dbReference>
<dbReference type="GeneID" id="7200983"/>